<evidence type="ECO:0000256" key="4">
    <source>
        <dbReference type="ARBA" id="ARBA00023242"/>
    </source>
</evidence>
<name>A0A0F4YQI9_RASE3</name>
<dbReference type="PANTHER" id="PTHR38111">
    <property type="entry name" value="ZN(2)-C6 FUNGAL-TYPE DOMAIN-CONTAINING PROTEIN-RELATED"/>
    <property type="match status" value="1"/>
</dbReference>
<dbReference type="Proteomes" id="UP000053958">
    <property type="component" value="Unassembled WGS sequence"/>
</dbReference>
<keyword evidence="3" id="KW-0804">Transcription</keyword>
<dbReference type="Gene3D" id="4.10.240.10">
    <property type="entry name" value="Zn(2)-C6 fungal-type DNA-binding domain"/>
    <property type="match status" value="1"/>
</dbReference>
<evidence type="ECO:0000313" key="6">
    <source>
        <dbReference type="EMBL" id="KKA20350.1"/>
    </source>
</evidence>
<dbReference type="CDD" id="cd00067">
    <property type="entry name" value="GAL4"/>
    <property type="match status" value="1"/>
</dbReference>
<evidence type="ECO:0000256" key="1">
    <source>
        <dbReference type="ARBA" id="ARBA00023015"/>
    </source>
</evidence>
<keyword evidence="4" id="KW-0539">Nucleus</keyword>
<evidence type="ECO:0000259" key="5">
    <source>
        <dbReference type="PROSITE" id="PS50048"/>
    </source>
</evidence>
<comment type="caution">
    <text evidence="6">The sequence shown here is derived from an EMBL/GenBank/DDBJ whole genome shotgun (WGS) entry which is preliminary data.</text>
</comment>
<reference evidence="6 7" key="1">
    <citation type="submission" date="2015-04" db="EMBL/GenBank/DDBJ databases">
        <authorList>
            <person name="Heijne W.H."/>
            <person name="Fedorova N.D."/>
            <person name="Nierman W.C."/>
            <person name="Vollebregt A.W."/>
            <person name="Zhao Z."/>
            <person name="Wu L."/>
            <person name="Kumar M."/>
            <person name="Stam H."/>
            <person name="van den Berg M.A."/>
            <person name="Pel H.J."/>
        </authorList>
    </citation>
    <scope>NUCLEOTIDE SEQUENCE [LARGE SCALE GENOMIC DNA]</scope>
    <source>
        <strain evidence="6 7">CBS 393.64</strain>
    </source>
</reference>
<dbReference type="PROSITE" id="PS50048">
    <property type="entry name" value="ZN2_CY6_FUNGAL_2"/>
    <property type="match status" value="1"/>
</dbReference>
<dbReference type="OrthoDB" id="5126878at2759"/>
<evidence type="ECO:0000256" key="3">
    <source>
        <dbReference type="ARBA" id="ARBA00023163"/>
    </source>
</evidence>
<dbReference type="InterPro" id="IPR036864">
    <property type="entry name" value="Zn2-C6_fun-type_DNA-bd_sf"/>
</dbReference>
<keyword evidence="2" id="KW-0238">DNA-binding</keyword>
<dbReference type="InterPro" id="IPR001138">
    <property type="entry name" value="Zn2Cys6_DnaBD"/>
</dbReference>
<gene>
    <name evidence="6" type="ORF">T310_5632</name>
</gene>
<dbReference type="SMART" id="SM00066">
    <property type="entry name" value="GAL4"/>
    <property type="match status" value="1"/>
</dbReference>
<dbReference type="GeneID" id="25317972"/>
<dbReference type="Pfam" id="PF00172">
    <property type="entry name" value="Zn_clus"/>
    <property type="match status" value="1"/>
</dbReference>
<feature type="domain" description="Zn(2)-C6 fungal-type" evidence="5">
    <location>
        <begin position="9"/>
        <end position="37"/>
    </location>
</feature>
<dbReference type="EMBL" id="LASV01000267">
    <property type="protein sequence ID" value="KKA20350.1"/>
    <property type="molecule type" value="Genomic_DNA"/>
</dbReference>
<dbReference type="RefSeq" id="XP_013326962.1">
    <property type="nucleotide sequence ID" value="XM_013471508.1"/>
</dbReference>
<evidence type="ECO:0000256" key="2">
    <source>
        <dbReference type="ARBA" id="ARBA00023125"/>
    </source>
</evidence>
<keyword evidence="7" id="KW-1185">Reference proteome</keyword>
<dbReference type="AlphaFoldDB" id="A0A0F4YQI9"/>
<protein>
    <submittedName>
        <fullName evidence="6">C6 zinc finger domain protein</fullName>
    </submittedName>
</protein>
<dbReference type="GO" id="GO:0008270">
    <property type="term" value="F:zinc ion binding"/>
    <property type="evidence" value="ECO:0007669"/>
    <property type="project" value="InterPro"/>
</dbReference>
<dbReference type="GO" id="GO:0000981">
    <property type="term" value="F:DNA-binding transcription factor activity, RNA polymerase II-specific"/>
    <property type="evidence" value="ECO:0007669"/>
    <property type="project" value="InterPro"/>
</dbReference>
<evidence type="ECO:0000313" key="7">
    <source>
        <dbReference type="Proteomes" id="UP000053958"/>
    </source>
</evidence>
<sequence length="484" mass="54480">MVGVPRSKGCRTCLRRRVKCDELRPECSQCQKYGVTCPGYSKSMKFQDEGPLLRKRFGTRASRGHRTIRVKGEQALPSDSIDERVLPSLVSTSMSRQQSAVFRDFVLSAFPRWFGLNRHRVRVTWASYVVEQLGRNQAFDAAIYCITCAFMGQYHDDARLRQSSWEMYSKAMTLLKDSVADESMLKSRESVSTSILLSLFEAYSMTKDDSWARHAGGTALMMSLRGPNVHRTGFDRCLYLSFRSFLVAQALVEGKLCIFEKPEWQALIDRIRREDMNDPRVDEPISVFIDISDRIFMEIAKFPGLVSEARALMTSPVRQPTKIKLLAARIWNCRETTRSLAAEMRTALSVHGYLSRLGDASFVGPIASSFPESFANCLLRGTDTTIAVLDLLLADLAAIEMTTINPTAGSAPSSVLLPRVKDSRFAPVCRPFRIVSGLRHDQYSDGFKAQARVNEWLDLVASSMGMEGLRVVYDMSKPQTIPLR</sequence>
<keyword evidence="1" id="KW-0805">Transcription regulation</keyword>
<accession>A0A0F4YQI9</accession>
<dbReference type="SUPFAM" id="SSF57701">
    <property type="entry name" value="Zn2/Cys6 DNA-binding domain"/>
    <property type="match status" value="1"/>
</dbReference>
<dbReference type="GO" id="GO:0003677">
    <property type="term" value="F:DNA binding"/>
    <property type="evidence" value="ECO:0007669"/>
    <property type="project" value="UniProtKB-KW"/>
</dbReference>
<organism evidence="6 7">
    <name type="scientific">Rasamsonia emersonii (strain ATCC 16479 / CBS 393.64 / IMI 116815)</name>
    <dbReference type="NCBI Taxonomy" id="1408163"/>
    <lineage>
        <taxon>Eukaryota</taxon>
        <taxon>Fungi</taxon>
        <taxon>Dikarya</taxon>
        <taxon>Ascomycota</taxon>
        <taxon>Pezizomycotina</taxon>
        <taxon>Eurotiomycetes</taxon>
        <taxon>Eurotiomycetidae</taxon>
        <taxon>Eurotiales</taxon>
        <taxon>Trichocomaceae</taxon>
        <taxon>Rasamsonia</taxon>
    </lineage>
</organism>
<dbReference type="InterPro" id="IPR053178">
    <property type="entry name" value="Osmoadaptation_assoc"/>
</dbReference>
<proteinExistence type="predicted"/>
<dbReference type="STRING" id="1408163.A0A0F4YQI9"/>
<dbReference type="PANTHER" id="PTHR38111:SF5">
    <property type="entry name" value="TRANSCRIPTION FACTOR DOMAIN-CONTAINING PROTEIN"/>
    <property type="match status" value="1"/>
</dbReference>